<accession>A0AAU9EUH8</accession>
<protein>
    <recommendedName>
        <fullName evidence="7">Coronin</fullName>
    </recommendedName>
</protein>
<dbReference type="InterPro" id="IPR001680">
    <property type="entry name" value="WD40_rpt"/>
</dbReference>
<evidence type="ECO:0000256" key="5">
    <source>
        <dbReference type="ARBA" id="ARBA00023203"/>
    </source>
</evidence>
<dbReference type="Gene3D" id="2.130.10.10">
    <property type="entry name" value="YVTN repeat-like/Quinoprotein amine dehydrogenase"/>
    <property type="match status" value="1"/>
</dbReference>
<feature type="repeat" description="WD" evidence="6">
    <location>
        <begin position="78"/>
        <end position="120"/>
    </location>
</feature>
<reference evidence="9 10" key="1">
    <citation type="submission" date="2024-02" db="EMBL/GenBank/DDBJ databases">
        <title>A chromosome-level genome assembly of Drosophila madeirensis, a fruit fly species endemic to Madeira island.</title>
        <authorList>
            <person name="Tomihara K."/>
            <person name="Llopart A."/>
            <person name="Yamamoto D."/>
        </authorList>
    </citation>
    <scope>NUCLEOTIDE SEQUENCE [LARGE SCALE GENOMIC DNA]</scope>
    <source>
        <strain evidence="9 10">RF1</strain>
    </source>
</reference>
<evidence type="ECO:0000256" key="1">
    <source>
        <dbReference type="ARBA" id="ARBA00009482"/>
    </source>
</evidence>
<dbReference type="SMART" id="SM01166">
    <property type="entry name" value="DUF1899"/>
    <property type="match status" value="1"/>
</dbReference>
<dbReference type="FunFam" id="2.130.10.10:FF:000502">
    <property type="entry name" value="Coronin"/>
    <property type="match status" value="1"/>
</dbReference>
<sequence length="439" mass="48437">MSWMRLVRSSKFRHVYGQALRREQGFEDIRVSKTSWDSTLCSVNPKFVAIILETSGGGAFIVLPLGAAGRIPPDYPLVSGHRSSVLDIAWCPHNDNLIASASDDCTIKVWHIPDGGLTTTLTVPKVNLVRHQRRVNLLLWHPTARDVLLTAGWDTKVLLWSVESGELLVHIDAHPAVLYSASFNWNGTKLVTTCRDKKMRVFDPRSGELESVAECHESARATRAIYLRSGLIFTTGFSRGSERQYSLRDPQSLHEPIVVASMEMASGVLFPMYDPDTNMIYLCGKGDVVIKYFEVTPEPPFVHYVNTFQTAEPQRGIAMMPKRGCDIAACEVAKFYRLQSNGQCQVVSMTAPRKSEHFQADIYPDTLAAQAALTAEQWLAGSVAEPVTFSLRECFAALSASKSVSNRASATSTQSSGGTRTAAAWQQILRKQQPSGNAI</sequence>
<dbReference type="PROSITE" id="PS50294">
    <property type="entry name" value="WD_REPEATS_REGION"/>
    <property type="match status" value="1"/>
</dbReference>
<evidence type="ECO:0000256" key="4">
    <source>
        <dbReference type="ARBA" id="ARBA00023054"/>
    </source>
</evidence>
<keyword evidence="3 7" id="KW-0677">Repeat</keyword>
<evidence type="ECO:0000256" key="3">
    <source>
        <dbReference type="ARBA" id="ARBA00022737"/>
    </source>
</evidence>
<evidence type="ECO:0000256" key="2">
    <source>
        <dbReference type="ARBA" id="ARBA00022574"/>
    </source>
</evidence>
<dbReference type="PANTHER" id="PTHR10856">
    <property type="entry name" value="CORONIN"/>
    <property type="match status" value="1"/>
</dbReference>
<dbReference type="GO" id="GO:0007015">
    <property type="term" value="P:actin filament organization"/>
    <property type="evidence" value="ECO:0007669"/>
    <property type="project" value="TreeGrafter"/>
</dbReference>
<evidence type="ECO:0000256" key="7">
    <source>
        <dbReference type="RuleBase" id="RU280818"/>
    </source>
</evidence>
<dbReference type="SMART" id="SM00320">
    <property type="entry name" value="WD40"/>
    <property type="match status" value="3"/>
</dbReference>
<evidence type="ECO:0000259" key="8">
    <source>
        <dbReference type="SMART" id="SM01166"/>
    </source>
</evidence>
<comment type="similarity">
    <text evidence="1 7">Belongs to the WD repeat coronin family.</text>
</comment>
<dbReference type="Pfam" id="PF00400">
    <property type="entry name" value="WD40"/>
    <property type="match status" value="2"/>
</dbReference>
<dbReference type="InterPro" id="IPR015505">
    <property type="entry name" value="Coronin"/>
</dbReference>
<dbReference type="PROSITE" id="PS50082">
    <property type="entry name" value="WD_REPEATS_2"/>
    <property type="match status" value="3"/>
</dbReference>
<keyword evidence="4" id="KW-0175">Coiled coil</keyword>
<evidence type="ECO:0000256" key="6">
    <source>
        <dbReference type="PROSITE-ProRule" id="PRU00221"/>
    </source>
</evidence>
<dbReference type="EMBL" id="AP029263">
    <property type="protein sequence ID" value="BFF90641.1"/>
    <property type="molecule type" value="Genomic_DNA"/>
</dbReference>
<keyword evidence="2 6" id="KW-0853">WD repeat</keyword>
<proteinExistence type="inferred from homology"/>
<gene>
    <name evidence="9" type="ORF">DMAD_09129</name>
</gene>
<feature type="repeat" description="WD" evidence="6">
    <location>
        <begin position="128"/>
        <end position="170"/>
    </location>
</feature>
<dbReference type="InterPro" id="IPR015943">
    <property type="entry name" value="WD40/YVTN_repeat-like_dom_sf"/>
</dbReference>
<name>A0AAU9EUH8_DROMD</name>
<dbReference type="AlphaFoldDB" id="A0AAU9EUH8"/>
<dbReference type="GO" id="GO:0051015">
    <property type="term" value="F:actin filament binding"/>
    <property type="evidence" value="ECO:0007669"/>
    <property type="project" value="TreeGrafter"/>
</dbReference>
<dbReference type="SMART" id="SM01167">
    <property type="entry name" value="DUF1900"/>
    <property type="match status" value="1"/>
</dbReference>
<dbReference type="PANTHER" id="PTHR10856:SF0">
    <property type="entry name" value="CORONIN"/>
    <property type="match status" value="1"/>
</dbReference>
<dbReference type="InterPro" id="IPR036322">
    <property type="entry name" value="WD40_repeat_dom_sf"/>
</dbReference>
<dbReference type="Pfam" id="PF16300">
    <property type="entry name" value="WD40_4"/>
    <property type="match status" value="1"/>
</dbReference>
<evidence type="ECO:0000313" key="9">
    <source>
        <dbReference type="EMBL" id="BFF90641.1"/>
    </source>
</evidence>
<feature type="repeat" description="WD" evidence="6">
    <location>
        <begin position="171"/>
        <end position="212"/>
    </location>
</feature>
<dbReference type="InterPro" id="IPR015048">
    <property type="entry name" value="DUF1899"/>
</dbReference>
<feature type="domain" description="DUF1899" evidence="8">
    <location>
        <begin position="5"/>
        <end position="69"/>
    </location>
</feature>
<dbReference type="SUPFAM" id="SSF50978">
    <property type="entry name" value="WD40 repeat-like"/>
    <property type="match status" value="1"/>
</dbReference>
<keyword evidence="5" id="KW-0009">Actin-binding</keyword>
<dbReference type="Pfam" id="PF08953">
    <property type="entry name" value="DUF1899"/>
    <property type="match status" value="1"/>
</dbReference>
<evidence type="ECO:0000313" key="10">
    <source>
        <dbReference type="Proteomes" id="UP001500889"/>
    </source>
</evidence>
<dbReference type="Proteomes" id="UP001500889">
    <property type="component" value="Chromosome O"/>
</dbReference>
<keyword evidence="10" id="KW-1185">Reference proteome</keyword>
<organism evidence="9 10">
    <name type="scientific">Drosophila madeirensis</name>
    <name type="common">Fruit fly</name>
    <dbReference type="NCBI Taxonomy" id="30013"/>
    <lineage>
        <taxon>Eukaryota</taxon>
        <taxon>Metazoa</taxon>
        <taxon>Ecdysozoa</taxon>
        <taxon>Arthropoda</taxon>
        <taxon>Hexapoda</taxon>
        <taxon>Insecta</taxon>
        <taxon>Pterygota</taxon>
        <taxon>Neoptera</taxon>
        <taxon>Endopterygota</taxon>
        <taxon>Diptera</taxon>
        <taxon>Brachycera</taxon>
        <taxon>Muscomorpha</taxon>
        <taxon>Ephydroidea</taxon>
        <taxon>Drosophilidae</taxon>
        <taxon>Drosophila</taxon>
        <taxon>Sophophora</taxon>
    </lineage>
</organism>